<dbReference type="Proteomes" id="UP000076532">
    <property type="component" value="Unassembled WGS sequence"/>
</dbReference>
<sequence>MDVLLQDLGTTGVINLYGEQLRESRLRSNELENRLALKTSECEAISRVAQQADANRAALQNELHRLTTEANPNQREPYPKLEPELEEEGLVAWSGPDFEAELAEKDERIGLLAEQLEQQGAHVERLAETLERKIGAEERQARISCFLL</sequence>
<accession>A0A166VGI6</accession>
<gene>
    <name evidence="2" type="ORF">FIBSPDRAFT_1036797</name>
</gene>
<name>A0A166VGI6_9AGAM</name>
<feature type="coiled-coil region" evidence="1">
    <location>
        <begin position="14"/>
        <end position="69"/>
    </location>
</feature>
<reference evidence="2 3" key="1">
    <citation type="journal article" date="2016" name="Mol. Biol. Evol.">
        <title>Comparative Genomics of Early-Diverging Mushroom-Forming Fungi Provides Insights into the Origins of Lignocellulose Decay Capabilities.</title>
        <authorList>
            <person name="Nagy L.G."/>
            <person name="Riley R."/>
            <person name="Tritt A."/>
            <person name="Adam C."/>
            <person name="Daum C."/>
            <person name="Floudas D."/>
            <person name="Sun H."/>
            <person name="Yadav J.S."/>
            <person name="Pangilinan J."/>
            <person name="Larsson K.H."/>
            <person name="Matsuura K."/>
            <person name="Barry K."/>
            <person name="Labutti K."/>
            <person name="Kuo R."/>
            <person name="Ohm R.A."/>
            <person name="Bhattacharya S.S."/>
            <person name="Shirouzu T."/>
            <person name="Yoshinaga Y."/>
            <person name="Martin F.M."/>
            <person name="Grigoriev I.V."/>
            <person name="Hibbett D.S."/>
        </authorList>
    </citation>
    <scope>NUCLEOTIDE SEQUENCE [LARGE SCALE GENOMIC DNA]</scope>
    <source>
        <strain evidence="2 3">CBS 109695</strain>
    </source>
</reference>
<evidence type="ECO:0000313" key="2">
    <source>
        <dbReference type="EMBL" id="KZP32703.1"/>
    </source>
</evidence>
<organism evidence="2 3">
    <name type="scientific">Athelia psychrophila</name>
    <dbReference type="NCBI Taxonomy" id="1759441"/>
    <lineage>
        <taxon>Eukaryota</taxon>
        <taxon>Fungi</taxon>
        <taxon>Dikarya</taxon>
        <taxon>Basidiomycota</taxon>
        <taxon>Agaricomycotina</taxon>
        <taxon>Agaricomycetes</taxon>
        <taxon>Agaricomycetidae</taxon>
        <taxon>Atheliales</taxon>
        <taxon>Atheliaceae</taxon>
        <taxon>Athelia</taxon>
    </lineage>
</organism>
<dbReference type="EMBL" id="KV417485">
    <property type="protein sequence ID" value="KZP32703.1"/>
    <property type="molecule type" value="Genomic_DNA"/>
</dbReference>
<proteinExistence type="predicted"/>
<evidence type="ECO:0000256" key="1">
    <source>
        <dbReference type="SAM" id="Coils"/>
    </source>
</evidence>
<dbReference type="OrthoDB" id="10540490at2759"/>
<protein>
    <submittedName>
        <fullName evidence="2">Uncharacterized protein</fullName>
    </submittedName>
</protein>
<keyword evidence="1" id="KW-0175">Coiled coil</keyword>
<evidence type="ECO:0000313" key="3">
    <source>
        <dbReference type="Proteomes" id="UP000076532"/>
    </source>
</evidence>
<keyword evidence="3" id="KW-1185">Reference proteome</keyword>
<dbReference type="AlphaFoldDB" id="A0A166VGI6"/>